<sequence length="68" mass="7928">MAIVILECEMFLLIPNTNKTLHTSPWGFGVKWLMGFPKKIVNFGLGLKKMESKIYYIIFFDMDLNPWG</sequence>
<proteinExistence type="predicted"/>
<dbReference type="Proteomes" id="UP000276133">
    <property type="component" value="Unassembled WGS sequence"/>
</dbReference>
<keyword evidence="2" id="KW-1185">Reference proteome</keyword>
<evidence type="ECO:0000313" key="1">
    <source>
        <dbReference type="EMBL" id="RNA21442.1"/>
    </source>
</evidence>
<organism evidence="1 2">
    <name type="scientific">Brachionus plicatilis</name>
    <name type="common">Marine rotifer</name>
    <name type="synonym">Brachionus muelleri</name>
    <dbReference type="NCBI Taxonomy" id="10195"/>
    <lineage>
        <taxon>Eukaryota</taxon>
        <taxon>Metazoa</taxon>
        <taxon>Spiralia</taxon>
        <taxon>Gnathifera</taxon>
        <taxon>Rotifera</taxon>
        <taxon>Eurotatoria</taxon>
        <taxon>Monogononta</taxon>
        <taxon>Pseudotrocha</taxon>
        <taxon>Ploima</taxon>
        <taxon>Brachionidae</taxon>
        <taxon>Brachionus</taxon>
    </lineage>
</organism>
<comment type="caution">
    <text evidence="1">The sequence shown here is derived from an EMBL/GenBank/DDBJ whole genome shotgun (WGS) entry which is preliminary data.</text>
</comment>
<protein>
    <submittedName>
        <fullName evidence="1">Uncharacterized protein</fullName>
    </submittedName>
</protein>
<dbReference type="AlphaFoldDB" id="A0A3M7RCW7"/>
<gene>
    <name evidence="1" type="ORF">BpHYR1_037473</name>
</gene>
<name>A0A3M7RCW7_BRAPC</name>
<dbReference type="EMBL" id="REGN01003663">
    <property type="protein sequence ID" value="RNA21442.1"/>
    <property type="molecule type" value="Genomic_DNA"/>
</dbReference>
<reference evidence="1 2" key="1">
    <citation type="journal article" date="2018" name="Sci. Rep.">
        <title>Genomic signatures of local adaptation to the degree of environmental predictability in rotifers.</title>
        <authorList>
            <person name="Franch-Gras L."/>
            <person name="Hahn C."/>
            <person name="Garcia-Roger E.M."/>
            <person name="Carmona M.J."/>
            <person name="Serra M."/>
            <person name="Gomez A."/>
        </authorList>
    </citation>
    <scope>NUCLEOTIDE SEQUENCE [LARGE SCALE GENOMIC DNA]</scope>
    <source>
        <strain evidence="1">HYR1</strain>
    </source>
</reference>
<accession>A0A3M7RCW7</accession>
<evidence type="ECO:0000313" key="2">
    <source>
        <dbReference type="Proteomes" id="UP000276133"/>
    </source>
</evidence>